<sequence length="70" mass="8196">MDVVDDAAGIGVLVINATAMCERLNPVLRAHTLELTPQVANRVRQLFFNVLPLSYWYRRQDWQCDHRDRK</sequence>
<comment type="caution">
    <text evidence="1">The sequence shown here is derived from an EMBL/GenBank/DDBJ whole genome shotgun (WGS) entry which is preliminary data.</text>
</comment>
<evidence type="ECO:0000313" key="2">
    <source>
        <dbReference type="Proteomes" id="UP000268096"/>
    </source>
</evidence>
<protein>
    <submittedName>
        <fullName evidence="1">Uncharacterized protein</fullName>
    </submittedName>
</protein>
<name>A0A0N8SUC8_PSESX</name>
<reference evidence="1 2" key="1">
    <citation type="submission" date="2018-08" db="EMBL/GenBank/DDBJ databases">
        <title>Recombination of ecologically and evolutionarily significant loci maintains genetic cohesion in the Pseudomonas syringae species complex.</title>
        <authorList>
            <person name="Dillon M."/>
            <person name="Thakur S."/>
            <person name="Almeida R.N.D."/>
            <person name="Weir B.S."/>
            <person name="Guttman D.S."/>
        </authorList>
    </citation>
    <scope>NUCLEOTIDE SEQUENCE [LARGE SCALE GENOMIC DNA]</scope>
    <source>
        <strain evidence="1 2">ICMP 16926</strain>
    </source>
</reference>
<dbReference type="Proteomes" id="UP000268096">
    <property type="component" value="Unassembled WGS sequence"/>
</dbReference>
<accession>A0A0N8SUC8</accession>
<proteinExistence type="predicted"/>
<gene>
    <name evidence="1" type="ORF">ALP48_102905</name>
</gene>
<dbReference type="EMBL" id="RBTH01000085">
    <property type="protein sequence ID" value="RMT49182.1"/>
    <property type="molecule type" value="Genomic_DNA"/>
</dbReference>
<dbReference type="AlphaFoldDB" id="A0A0N8SUC8"/>
<organism evidence="1 2">
    <name type="scientific">Pseudomonas syringae pv. solidagae</name>
    <dbReference type="NCBI Taxonomy" id="264458"/>
    <lineage>
        <taxon>Bacteria</taxon>
        <taxon>Pseudomonadati</taxon>
        <taxon>Pseudomonadota</taxon>
        <taxon>Gammaproteobacteria</taxon>
        <taxon>Pseudomonadales</taxon>
        <taxon>Pseudomonadaceae</taxon>
        <taxon>Pseudomonas</taxon>
        <taxon>Pseudomonas syringae</taxon>
    </lineage>
</organism>
<evidence type="ECO:0000313" key="1">
    <source>
        <dbReference type="EMBL" id="RMT49182.1"/>
    </source>
</evidence>